<evidence type="ECO:0000256" key="1">
    <source>
        <dbReference type="PROSITE-ProRule" id="PRU00339"/>
    </source>
</evidence>
<dbReference type="OrthoDB" id="134985at2"/>
<dbReference type="SUPFAM" id="SSF52540">
    <property type="entry name" value="P-loop containing nucleoside triphosphate hydrolases"/>
    <property type="match status" value="1"/>
</dbReference>
<dbReference type="SUPFAM" id="SSF46894">
    <property type="entry name" value="C-terminal effector domain of the bipartite response regulators"/>
    <property type="match status" value="1"/>
</dbReference>
<evidence type="ECO:0000259" key="2">
    <source>
        <dbReference type="SMART" id="SM01043"/>
    </source>
</evidence>
<dbReference type="InterPro" id="IPR051677">
    <property type="entry name" value="AfsR-DnrI-RedD_regulator"/>
</dbReference>
<organism evidence="3 4">
    <name type="scientific">Ramlibacter henchirensis</name>
    <dbReference type="NCBI Taxonomy" id="204072"/>
    <lineage>
        <taxon>Bacteria</taxon>
        <taxon>Pseudomonadati</taxon>
        <taxon>Pseudomonadota</taxon>
        <taxon>Betaproteobacteria</taxon>
        <taxon>Burkholderiales</taxon>
        <taxon>Comamonadaceae</taxon>
        <taxon>Ramlibacter</taxon>
    </lineage>
</organism>
<evidence type="ECO:0000313" key="4">
    <source>
        <dbReference type="Proteomes" id="UP000298180"/>
    </source>
</evidence>
<evidence type="ECO:0000313" key="3">
    <source>
        <dbReference type="EMBL" id="TFZ05794.1"/>
    </source>
</evidence>
<dbReference type="Gene3D" id="1.10.10.10">
    <property type="entry name" value="Winged helix-like DNA-binding domain superfamily/Winged helix DNA-binding domain"/>
    <property type="match status" value="1"/>
</dbReference>
<dbReference type="InterPro" id="IPR027417">
    <property type="entry name" value="P-loop_NTPase"/>
</dbReference>
<dbReference type="Gene3D" id="1.25.40.10">
    <property type="entry name" value="Tetratricopeptide repeat domain"/>
    <property type="match status" value="1"/>
</dbReference>
<comment type="caution">
    <text evidence="3">The sequence shown here is derived from an EMBL/GenBank/DDBJ whole genome shotgun (WGS) entry which is preliminary data.</text>
</comment>
<dbReference type="AlphaFoldDB" id="A0A4Z0C4H5"/>
<dbReference type="InterPro" id="IPR036388">
    <property type="entry name" value="WH-like_DNA-bd_sf"/>
</dbReference>
<dbReference type="Proteomes" id="UP000298180">
    <property type="component" value="Unassembled WGS sequence"/>
</dbReference>
<dbReference type="PROSITE" id="PS50005">
    <property type="entry name" value="TPR"/>
    <property type="match status" value="1"/>
</dbReference>
<dbReference type="InterPro" id="IPR059106">
    <property type="entry name" value="WHD_MalT"/>
</dbReference>
<feature type="repeat" description="TPR" evidence="1">
    <location>
        <begin position="984"/>
        <end position="1017"/>
    </location>
</feature>
<dbReference type="Pfam" id="PF25873">
    <property type="entry name" value="WHD_MalT"/>
    <property type="match status" value="1"/>
</dbReference>
<keyword evidence="4" id="KW-1185">Reference proteome</keyword>
<dbReference type="SMART" id="SM01043">
    <property type="entry name" value="BTAD"/>
    <property type="match status" value="1"/>
</dbReference>
<dbReference type="EMBL" id="SMLM01000001">
    <property type="protein sequence ID" value="TFZ05794.1"/>
    <property type="molecule type" value="Genomic_DNA"/>
</dbReference>
<dbReference type="InterPro" id="IPR016032">
    <property type="entry name" value="Sig_transdc_resp-reg_C-effctor"/>
</dbReference>
<sequence length="1077" mass="118975">MANAEAVARVVPAKVTRPGGSDVLVRERLFQLLDDPRHPVVWISAPPGSGKTTLASSYIAQHGLTHLWYQLDAGDEDPATFFHYLGLAAKHAAPRMRKPLPALTAEYLAGLPVFARRYFEALASQLKPPVLLVLDNYQDVAPGAPLHALLRDGISALPEGFRTLVLSRTPPPPELSRMLVNERMRLLGWEELRLTVDEVRGFEQLRQRGARQGRSLSSEELHGRTYGWAAGLVLLLEHDVRTAPQGPAGGGHQILFDYFADEIFLRLDARVQKILLAAALLPKMRAQTVAALTGDASSEALLADLHRRNYFTLQHGGAPAYEFHPLFRDFLLGRARATFTPAELADLQRKAAALSEAEGQIEVAAELLREAADWDGLARLALGHAQPLLEQGRSQVLQGWITSLPPDRLAANAWLSYWLGLCRLAFNPAEARGHFERAYDAFKAANDLAGRCVTWCALVDSVVFEWGNFKPLAPLLADMEPLLAHASQLPPPLDAELACGMFLATMYARPQHPDMPLWEQRVREVILRGGNPRLQVKIGNHLILYHTWWIGDLAKAELLVNTLRAQVTAPGVAPLVRITWDAMAAAYYWMSAENAECVACVDHGLQTAQSTGVHLWDMLLCSQGVFATLSSDDAAAGARYLQRMEAGLSNSRPMDQAMYSYLSAWLRVMQGSLPSAREFAETAVAMATQAGAEFPAAVMRIDLGRVRLRQGDAAGALSLVRQARAEGRTMNARTVEYLSLLAEAEIAMHMDNEALCLETLRLGLQVGAAQQFRNQTWWLSSTMARLYAKALEHGIEVPYVTAVIRKRRLAPPANVSGLDRWPWPLQIRTLGEFAVLKDGEPMRFAGKAPRKPLELLKALIAFGGSDVSQELLTDALWPDLEGGHAQQAFETTLYRLRKLFGDEAPFVLKDGRLTLDASAAHVDVRALERLLDTTDEELRGRALAPAELDERLRRLCTLYAGHFLAQESGPWALPLRERLRSRFLRTIEELGRAFEGRQDSTGAVRCYQRGLEVEPTAETLYLRLMCCHQAVGQPAEALAVYRRCRRALSTLLGVPPSRDIEAVVALLNRSAAPSPDP</sequence>
<dbReference type="InterPro" id="IPR019734">
    <property type="entry name" value="TPR_rpt"/>
</dbReference>
<dbReference type="Gene3D" id="3.40.50.300">
    <property type="entry name" value="P-loop containing nucleotide triphosphate hydrolases"/>
    <property type="match status" value="1"/>
</dbReference>
<protein>
    <recommendedName>
        <fullName evidence="2">Bacterial transcriptional activator domain-containing protein</fullName>
    </recommendedName>
</protein>
<accession>A0A4Z0C4H5</accession>
<feature type="domain" description="Bacterial transcriptional activator" evidence="2">
    <location>
        <begin position="922"/>
        <end position="1067"/>
    </location>
</feature>
<dbReference type="SUPFAM" id="SSF48452">
    <property type="entry name" value="TPR-like"/>
    <property type="match status" value="2"/>
</dbReference>
<reference evidence="3 4" key="1">
    <citation type="submission" date="2019-03" db="EMBL/GenBank/DDBJ databases">
        <title>Ramlibacter henchirensis DSM 14656, whole genome shotgun sequence.</title>
        <authorList>
            <person name="Zhang X."/>
            <person name="Feng G."/>
            <person name="Zhu H."/>
        </authorList>
    </citation>
    <scope>NUCLEOTIDE SEQUENCE [LARGE SCALE GENOMIC DNA]</scope>
    <source>
        <strain evidence="3 4">DSM 14656</strain>
    </source>
</reference>
<dbReference type="RefSeq" id="WP_135261877.1">
    <property type="nucleotide sequence ID" value="NZ_SMLM01000001.1"/>
</dbReference>
<dbReference type="InterPro" id="IPR011990">
    <property type="entry name" value="TPR-like_helical_dom_sf"/>
</dbReference>
<keyword evidence="1" id="KW-0802">TPR repeat</keyword>
<dbReference type="GO" id="GO:0006355">
    <property type="term" value="P:regulation of DNA-templated transcription"/>
    <property type="evidence" value="ECO:0007669"/>
    <property type="project" value="InterPro"/>
</dbReference>
<dbReference type="InterPro" id="IPR005158">
    <property type="entry name" value="BTAD"/>
</dbReference>
<dbReference type="Pfam" id="PF03704">
    <property type="entry name" value="BTAD"/>
    <property type="match status" value="1"/>
</dbReference>
<dbReference type="PANTHER" id="PTHR35807">
    <property type="entry name" value="TRANSCRIPTIONAL REGULATOR REDD-RELATED"/>
    <property type="match status" value="1"/>
</dbReference>
<name>A0A4Z0C4H5_9BURK</name>
<gene>
    <name evidence="3" type="ORF">EZ313_03815</name>
</gene>
<dbReference type="GO" id="GO:0003677">
    <property type="term" value="F:DNA binding"/>
    <property type="evidence" value="ECO:0007669"/>
    <property type="project" value="InterPro"/>
</dbReference>
<proteinExistence type="predicted"/>